<dbReference type="PROSITE" id="PS50943">
    <property type="entry name" value="HTH_CROC1"/>
    <property type="match status" value="1"/>
</dbReference>
<dbReference type="InterPro" id="IPR001387">
    <property type="entry name" value="Cro/C1-type_HTH"/>
</dbReference>
<dbReference type="Gene3D" id="1.10.260.40">
    <property type="entry name" value="lambda repressor-like DNA-binding domains"/>
    <property type="match status" value="1"/>
</dbReference>
<dbReference type="EMBL" id="DSUH01000374">
    <property type="protein sequence ID" value="HGU34384.1"/>
    <property type="molecule type" value="Genomic_DNA"/>
</dbReference>
<reference evidence="2" key="1">
    <citation type="journal article" date="2020" name="mSystems">
        <title>Genome- and Community-Level Interaction Insights into Carbon Utilization and Element Cycling Functions of Hydrothermarchaeota in Hydrothermal Sediment.</title>
        <authorList>
            <person name="Zhou Z."/>
            <person name="Liu Y."/>
            <person name="Xu W."/>
            <person name="Pan J."/>
            <person name="Luo Z.H."/>
            <person name="Li M."/>
        </authorList>
    </citation>
    <scope>NUCLEOTIDE SEQUENCE [LARGE SCALE GENOMIC DNA]</scope>
    <source>
        <strain evidence="2">SpSt-477</strain>
    </source>
</reference>
<dbReference type="SMART" id="SM00530">
    <property type="entry name" value="HTH_XRE"/>
    <property type="match status" value="1"/>
</dbReference>
<sequence>MNTHTDIPRVVRELRDRTGLTQEKFAARLGVTFPTINHWENGRARPSPLAMEKIQALLRSMGERGSDLLTELLGNNPV</sequence>
<gene>
    <name evidence="2" type="ORF">ENS29_16290</name>
</gene>
<dbReference type="InterPro" id="IPR010982">
    <property type="entry name" value="Lambda_DNA-bd_dom_sf"/>
</dbReference>
<dbReference type="AlphaFoldDB" id="A0A7C4RU96"/>
<feature type="domain" description="HTH cro/C1-type" evidence="1">
    <location>
        <begin position="11"/>
        <end position="64"/>
    </location>
</feature>
<dbReference type="GO" id="GO:0003677">
    <property type="term" value="F:DNA binding"/>
    <property type="evidence" value="ECO:0007669"/>
    <property type="project" value="InterPro"/>
</dbReference>
<evidence type="ECO:0000313" key="2">
    <source>
        <dbReference type="EMBL" id="HGU34384.1"/>
    </source>
</evidence>
<accession>A0A7C4RU96</accession>
<organism evidence="2">
    <name type="scientific">Desulfatirhabdium butyrativorans</name>
    <dbReference type="NCBI Taxonomy" id="340467"/>
    <lineage>
        <taxon>Bacteria</taxon>
        <taxon>Pseudomonadati</taxon>
        <taxon>Thermodesulfobacteriota</taxon>
        <taxon>Desulfobacteria</taxon>
        <taxon>Desulfobacterales</taxon>
        <taxon>Desulfatirhabdiaceae</taxon>
        <taxon>Desulfatirhabdium</taxon>
    </lineage>
</organism>
<dbReference type="SUPFAM" id="SSF47413">
    <property type="entry name" value="lambda repressor-like DNA-binding domains"/>
    <property type="match status" value="1"/>
</dbReference>
<proteinExistence type="predicted"/>
<dbReference type="Pfam" id="PF01381">
    <property type="entry name" value="HTH_3"/>
    <property type="match status" value="1"/>
</dbReference>
<evidence type="ECO:0000259" key="1">
    <source>
        <dbReference type="PROSITE" id="PS50943"/>
    </source>
</evidence>
<comment type="caution">
    <text evidence="2">The sequence shown here is derived from an EMBL/GenBank/DDBJ whole genome shotgun (WGS) entry which is preliminary data.</text>
</comment>
<dbReference type="CDD" id="cd00093">
    <property type="entry name" value="HTH_XRE"/>
    <property type="match status" value="1"/>
</dbReference>
<protein>
    <submittedName>
        <fullName evidence="2">XRE family transcriptional regulator</fullName>
    </submittedName>
</protein>
<name>A0A7C4RU96_9BACT</name>